<keyword evidence="1" id="KW-0802">TPR repeat</keyword>
<dbReference type="PROSITE" id="PS50005">
    <property type="entry name" value="TPR"/>
    <property type="match status" value="1"/>
</dbReference>
<dbReference type="RefSeq" id="WP_141919987.1">
    <property type="nucleotide sequence ID" value="NZ_VFOF01000001.1"/>
</dbReference>
<organism evidence="3 4">
    <name type="scientific">Zymomonas mobilis</name>
    <dbReference type="NCBI Taxonomy" id="542"/>
    <lineage>
        <taxon>Bacteria</taxon>
        <taxon>Pseudomonadati</taxon>
        <taxon>Pseudomonadota</taxon>
        <taxon>Alphaproteobacteria</taxon>
        <taxon>Sphingomonadales</taxon>
        <taxon>Zymomonadaceae</taxon>
        <taxon>Zymomonas</taxon>
    </lineage>
</organism>
<evidence type="ECO:0000256" key="2">
    <source>
        <dbReference type="SAM" id="MobiDB-lite"/>
    </source>
</evidence>
<dbReference type="EMBL" id="VFOF01000001">
    <property type="protein sequence ID" value="TQL17669.1"/>
    <property type="molecule type" value="Genomic_DNA"/>
</dbReference>
<dbReference type="InterPro" id="IPR011990">
    <property type="entry name" value="TPR-like_helical_dom_sf"/>
</dbReference>
<dbReference type="SUPFAM" id="SSF48452">
    <property type="entry name" value="TPR-like"/>
    <property type="match status" value="1"/>
</dbReference>
<evidence type="ECO:0000313" key="4">
    <source>
        <dbReference type="Proteomes" id="UP000316887"/>
    </source>
</evidence>
<gene>
    <name evidence="3" type="ORF">FBY58_1267</name>
</gene>
<feature type="region of interest" description="Disordered" evidence="2">
    <location>
        <begin position="148"/>
        <end position="194"/>
    </location>
</feature>
<dbReference type="AlphaFoldDB" id="A0A542W2G0"/>
<reference evidence="3 4" key="1">
    <citation type="submission" date="2019-06" db="EMBL/GenBank/DDBJ databases">
        <title>Genome sequencing of Zymomonas mobilis strains for genetic engineering and biofuel applications.</title>
        <authorList>
            <person name="Teravest M."/>
        </authorList>
    </citation>
    <scope>NUCLEOTIDE SEQUENCE [LARGE SCALE GENOMIC DNA]</scope>
    <source>
        <strain evidence="3 4">AN0101</strain>
    </source>
</reference>
<dbReference type="InterPro" id="IPR019734">
    <property type="entry name" value="TPR_rpt"/>
</dbReference>
<proteinExistence type="predicted"/>
<evidence type="ECO:0000256" key="1">
    <source>
        <dbReference type="PROSITE-ProRule" id="PRU00339"/>
    </source>
</evidence>
<sequence>MNFSPLALVLSLTLASGTPQISHGKPDNQINPYSTNLVLQAEKSQKEGHLVDASQLLESALAVDPRNKNAFMALGHIAAVQCLNGKAIRFYQEALNIDPTDVNSLAAQGEAMVAKGAIARAQQNLDKIKKICGQECPASTQLTAAIAKGAPPAHEVKTADNDNSIKTDTDASKTATPVKSTSEPSATPAKSIEK</sequence>
<protein>
    <submittedName>
        <fullName evidence="3">Uncharacterized protein</fullName>
    </submittedName>
</protein>
<feature type="repeat" description="TPR" evidence="1">
    <location>
        <begin position="68"/>
        <end position="101"/>
    </location>
</feature>
<comment type="caution">
    <text evidence="3">The sequence shown here is derived from an EMBL/GenBank/DDBJ whole genome shotgun (WGS) entry which is preliminary data.</text>
</comment>
<dbReference type="Gene3D" id="1.25.40.10">
    <property type="entry name" value="Tetratricopeptide repeat domain"/>
    <property type="match status" value="1"/>
</dbReference>
<dbReference type="OrthoDB" id="8480982at2"/>
<dbReference type="Proteomes" id="UP000316887">
    <property type="component" value="Unassembled WGS sequence"/>
</dbReference>
<feature type="compositionally biased region" description="Polar residues" evidence="2">
    <location>
        <begin position="172"/>
        <end position="185"/>
    </location>
</feature>
<accession>A0A542W2G0</accession>
<name>A0A542W2G0_ZYMMB</name>
<evidence type="ECO:0000313" key="3">
    <source>
        <dbReference type="EMBL" id="TQL17669.1"/>
    </source>
</evidence>
<feature type="compositionally biased region" description="Basic and acidic residues" evidence="2">
    <location>
        <begin position="154"/>
        <end position="171"/>
    </location>
</feature>